<organism evidence="1 2">
    <name type="scientific">Lithocarpus litseifolius</name>
    <dbReference type="NCBI Taxonomy" id="425828"/>
    <lineage>
        <taxon>Eukaryota</taxon>
        <taxon>Viridiplantae</taxon>
        <taxon>Streptophyta</taxon>
        <taxon>Embryophyta</taxon>
        <taxon>Tracheophyta</taxon>
        <taxon>Spermatophyta</taxon>
        <taxon>Magnoliopsida</taxon>
        <taxon>eudicotyledons</taxon>
        <taxon>Gunneridae</taxon>
        <taxon>Pentapetalae</taxon>
        <taxon>rosids</taxon>
        <taxon>fabids</taxon>
        <taxon>Fagales</taxon>
        <taxon>Fagaceae</taxon>
        <taxon>Lithocarpus</taxon>
    </lineage>
</organism>
<keyword evidence="2" id="KW-1185">Reference proteome</keyword>
<protein>
    <submittedName>
        <fullName evidence="1">Uncharacterized protein</fullName>
    </submittedName>
</protein>
<dbReference type="Proteomes" id="UP001459277">
    <property type="component" value="Unassembled WGS sequence"/>
</dbReference>
<reference evidence="1 2" key="1">
    <citation type="submission" date="2024-01" db="EMBL/GenBank/DDBJ databases">
        <title>A telomere-to-telomere, gap-free genome of sweet tea (Lithocarpus litseifolius).</title>
        <authorList>
            <person name="Zhou J."/>
        </authorList>
    </citation>
    <scope>NUCLEOTIDE SEQUENCE [LARGE SCALE GENOMIC DNA]</scope>
    <source>
        <strain evidence="1">Zhou-2022a</strain>
        <tissue evidence="1">Leaf</tissue>
    </source>
</reference>
<proteinExistence type="predicted"/>
<gene>
    <name evidence="1" type="ORF">SO802_033495</name>
</gene>
<name>A0AAW2BIN2_9ROSI</name>
<evidence type="ECO:0000313" key="2">
    <source>
        <dbReference type="Proteomes" id="UP001459277"/>
    </source>
</evidence>
<dbReference type="EMBL" id="JAZDWU010000012">
    <property type="protein sequence ID" value="KAK9983970.1"/>
    <property type="molecule type" value="Genomic_DNA"/>
</dbReference>
<dbReference type="AlphaFoldDB" id="A0AAW2BIN2"/>
<comment type="caution">
    <text evidence="1">The sequence shown here is derived from an EMBL/GenBank/DDBJ whole genome shotgun (WGS) entry which is preliminary data.</text>
</comment>
<accession>A0AAW2BIN2</accession>
<evidence type="ECO:0000313" key="1">
    <source>
        <dbReference type="EMBL" id="KAK9983970.1"/>
    </source>
</evidence>
<sequence>MSAGIISYDGEITSPKLLGGWGRSRTPPCMMRHFVTSAIYADPMADVGMTIMWTDCCTYYFNDNHFNWTSAIVEKLKRVLEEDAVASGSHKIIPTCYIMFLSFRRVDKSKSPSHCSKRARPLRIIIHSLPFSSSLAKQTIKMVNKYGIGRIRATDNAEYITGQPHTSIMSKVAHDWNFIKALQEYMI</sequence>